<dbReference type="PANTHER" id="PTHR47677">
    <property type="entry name" value="CYTOCHROME C OXIDASE ASSEMBLY FACTOR 6"/>
    <property type="match status" value="1"/>
</dbReference>
<dbReference type="Proteomes" id="UP001432027">
    <property type="component" value="Unassembled WGS sequence"/>
</dbReference>
<evidence type="ECO:0000256" key="1">
    <source>
        <dbReference type="ARBA" id="ARBA00004173"/>
    </source>
</evidence>
<dbReference type="PANTHER" id="PTHR47677:SF1">
    <property type="entry name" value="CYTOCHROME C OXIDASE ASSEMBLY FACTOR 6"/>
    <property type="match status" value="1"/>
</dbReference>
<dbReference type="InterPro" id="IPR036549">
    <property type="entry name" value="CX6/COA6-like_sf"/>
</dbReference>
<gene>
    <name evidence="4" type="ORF">PENTCL1PPCAC_21860</name>
</gene>
<evidence type="ECO:0000256" key="2">
    <source>
        <dbReference type="ARBA" id="ARBA00023128"/>
    </source>
</evidence>
<evidence type="ECO:0000256" key="3">
    <source>
        <dbReference type="ARBA" id="ARBA00023157"/>
    </source>
</evidence>
<dbReference type="SUPFAM" id="SSF47694">
    <property type="entry name" value="Cytochrome c oxidase subunit h"/>
    <property type="match status" value="1"/>
</dbReference>
<reference evidence="4" key="1">
    <citation type="submission" date="2023-10" db="EMBL/GenBank/DDBJ databases">
        <title>Genome assembly of Pristionchus species.</title>
        <authorList>
            <person name="Yoshida K."/>
            <person name="Sommer R.J."/>
        </authorList>
    </citation>
    <scope>NUCLEOTIDE SEQUENCE</scope>
    <source>
        <strain evidence="4">RS0144</strain>
    </source>
</reference>
<comment type="caution">
    <text evidence="4">The sequence shown here is derived from an EMBL/GenBank/DDBJ whole genome shotgun (WGS) entry which is preliminary data.</text>
</comment>
<keyword evidence="2" id="KW-0496">Mitochondrion</keyword>
<proteinExistence type="predicted"/>
<dbReference type="InterPro" id="IPR048281">
    <property type="entry name" value="COA6_fun"/>
</dbReference>
<comment type="subcellular location">
    <subcellularLocation>
        <location evidence="1">Mitochondrion</location>
    </subcellularLocation>
</comment>
<dbReference type="Pfam" id="PF02297">
    <property type="entry name" value="COX6B"/>
    <property type="match status" value="1"/>
</dbReference>
<name>A0AAV5TYR1_9BILA</name>
<dbReference type="Gene3D" id="1.10.10.140">
    <property type="entry name" value="Cytochrome c oxidase, subunit VIb"/>
    <property type="match status" value="1"/>
</dbReference>
<protein>
    <submittedName>
        <fullName evidence="4">Uncharacterized protein</fullName>
    </submittedName>
</protein>
<keyword evidence="3" id="KW-1015">Disulfide bond</keyword>
<organism evidence="4 5">
    <name type="scientific">Pristionchus entomophagus</name>
    <dbReference type="NCBI Taxonomy" id="358040"/>
    <lineage>
        <taxon>Eukaryota</taxon>
        <taxon>Metazoa</taxon>
        <taxon>Ecdysozoa</taxon>
        <taxon>Nematoda</taxon>
        <taxon>Chromadorea</taxon>
        <taxon>Rhabditida</taxon>
        <taxon>Rhabditina</taxon>
        <taxon>Diplogasteromorpha</taxon>
        <taxon>Diplogasteroidea</taxon>
        <taxon>Neodiplogasteridae</taxon>
        <taxon>Pristionchus</taxon>
    </lineage>
</organism>
<dbReference type="GO" id="GO:0005739">
    <property type="term" value="C:mitochondrion"/>
    <property type="evidence" value="ECO:0007669"/>
    <property type="project" value="UniProtKB-SubCell"/>
</dbReference>
<sequence>MSDDGKTLKNDRRKCYQVRDSFFSCKDALLDSGKSEKEAEKACRTEFKAFEANCPSSWVGHFTRKHDFERKATVSNEESRNSDDDVVFQTHTVSLVSAAPHAAPTTTRSLQQLWELSKLSDKVDLATKRDMKEASEG</sequence>
<dbReference type="EMBL" id="BTSX01000005">
    <property type="protein sequence ID" value="GMS99685.1"/>
    <property type="molecule type" value="Genomic_DNA"/>
</dbReference>
<keyword evidence="5" id="KW-1185">Reference proteome</keyword>
<dbReference type="AlphaFoldDB" id="A0AAV5TYR1"/>
<dbReference type="InterPro" id="IPR048280">
    <property type="entry name" value="COX6B-like"/>
</dbReference>
<evidence type="ECO:0000313" key="4">
    <source>
        <dbReference type="EMBL" id="GMS99685.1"/>
    </source>
</evidence>
<evidence type="ECO:0000313" key="5">
    <source>
        <dbReference type="Proteomes" id="UP001432027"/>
    </source>
</evidence>
<feature type="non-terminal residue" evidence="4">
    <location>
        <position position="137"/>
    </location>
</feature>
<accession>A0AAV5TYR1</accession>